<organism evidence="2">
    <name type="scientific">marine metagenome</name>
    <dbReference type="NCBI Taxonomy" id="408172"/>
    <lineage>
        <taxon>unclassified sequences</taxon>
        <taxon>metagenomes</taxon>
        <taxon>ecological metagenomes</taxon>
    </lineage>
</organism>
<name>A0A382B323_9ZZZZ</name>
<reference evidence="2" key="1">
    <citation type="submission" date="2018-05" db="EMBL/GenBank/DDBJ databases">
        <authorList>
            <person name="Lanie J.A."/>
            <person name="Ng W.-L."/>
            <person name="Kazmierczak K.M."/>
            <person name="Andrzejewski T.M."/>
            <person name="Davidsen T.M."/>
            <person name="Wayne K.J."/>
            <person name="Tettelin H."/>
            <person name="Glass J.I."/>
            <person name="Rusch D."/>
            <person name="Podicherti R."/>
            <person name="Tsui H.-C.T."/>
            <person name="Winkler M.E."/>
        </authorList>
    </citation>
    <scope>NUCLEOTIDE SEQUENCE</scope>
</reference>
<protein>
    <recommendedName>
        <fullName evidence="1">Phage tail assembly chaperone-like domain-containing protein</fullName>
    </recommendedName>
</protein>
<accession>A0A382B323</accession>
<feature type="domain" description="Phage tail assembly chaperone-like" evidence="1">
    <location>
        <begin position="183"/>
        <end position="239"/>
    </location>
</feature>
<proteinExistence type="predicted"/>
<evidence type="ECO:0000259" key="1">
    <source>
        <dbReference type="Pfam" id="PF16778"/>
    </source>
</evidence>
<evidence type="ECO:0000313" key="2">
    <source>
        <dbReference type="EMBL" id="SVB07627.1"/>
    </source>
</evidence>
<dbReference type="InterPro" id="IPR031893">
    <property type="entry name" value="Phage_tail_APC"/>
</dbReference>
<dbReference type="Gene3D" id="6.10.140.1310">
    <property type="match status" value="1"/>
</dbReference>
<gene>
    <name evidence="2" type="ORF">METZ01_LOCUS160481</name>
</gene>
<dbReference type="EMBL" id="UINC01027783">
    <property type="protein sequence ID" value="SVB07627.1"/>
    <property type="molecule type" value="Genomic_DNA"/>
</dbReference>
<sequence>MAWIKKTITYKIPNQRHSMDDSQGKTSTDVYHGPSKLILWLCKTDNTEGEDYGKNDIMHVWDADDMTERPMPLDCYQVEMDVTESDEMAVRAGMIAPKGGHDNVEAKLSGDDSIAGLCFKKPKFYEVECGPADQLNQIIRDPSCVMEIYAKQDIAIDAYNPATGTWKPLKYRTGITEERTDDSVRAIRNGKLKDSDNMFNADMPASLQKEWTDYRQTLRDLPADWKDVPNEFIVFPTEPQTVDTRYDEETDKDDIVWIKDRSDADTDALGQIKDIPNVE</sequence>
<dbReference type="AlphaFoldDB" id="A0A382B323"/>
<dbReference type="Pfam" id="PF16778">
    <property type="entry name" value="Phage_tail_APC"/>
    <property type="match status" value="1"/>
</dbReference>